<evidence type="ECO:0000313" key="1">
    <source>
        <dbReference type="EMBL" id="TCM79274.1"/>
    </source>
</evidence>
<dbReference type="RefSeq" id="WP_165899254.1">
    <property type="nucleotide sequence ID" value="NZ_SLVM01000023.1"/>
</dbReference>
<protein>
    <submittedName>
        <fullName evidence="1">Uncharacterized protein</fullName>
    </submittedName>
</protein>
<evidence type="ECO:0000313" key="2">
    <source>
        <dbReference type="Proteomes" id="UP000295277"/>
    </source>
</evidence>
<dbReference type="AlphaFoldDB" id="A0A4R1YNG8"/>
<reference evidence="1 2" key="1">
    <citation type="submission" date="2019-03" db="EMBL/GenBank/DDBJ databases">
        <title>Genomic Encyclopedia of Type Strains, Phase IV (KMG-IV): sequencing the most valuable type-strain genomes for metagenomic binning, comparative biology and taxonomic classification.</title>
        <authorList>
            <person name="Goeker M."/>
        </authorList>
    </citation>
    <scope>NUCLEOTIDE SEQUENCE [LARGE SCALE GENOMIC DNA]</scope>
    <source>
        <strain evidence="1 2">DSM 21153</strain>
    </source>
</reference>
<dbReference type="EMBL" id="SLVM01000023">
    <property type="protein sequence ID" value="TCM79274.1"/>
    <property type="molecule type" value="Genomic_DNA"/>
</dbReference>
<accession>A0A4R1YNG8</accession>
<name>A0A4R1YNG8_9RHOB</name>
<gene>
    <name evidence="1" type="ORF">EV216_12327</name>
</gene>
<comment type="caution">
    <text evidence="1">The sequence shown here is derived from an EMBL/GenBank/DDBJ whole genome shotgun (WGS) entry which is preliminary data.</text>
</comment>
<sequence length="52" mass="5746">MIDWIATITFDQIALSLVTVVILREAMILVLPDRVAGPGGWLIDTAPDHEEE</sequence>
<dbReference type="Proteomes" id="UP000295277">
    <property type="component" value="Unassembled WGS sequence"/>
</dbReference>
<proteinExistence type="predicted"/>
<organism evidence="1 2">
    <name type="scientific">Rhodovulum steppense</name>
    <dbReference type="NCBI Taxonomy" id="540251"/>
    <lineage>
        <taxon>Bacteria</taxon>
        <taxon>Pseudomonadati</taxon>
        <taxon>Pseudomonadota</taxon>
        <taxon>Alphaproteobacteria</taxon>
        <taxon>Rhodobacterales</taxon>
        <taxon>Paracoccaceae</taxon>
        <taxon>Rhodovulum</taxon>
    </lineage>
</organism>
<keyword evidence="2" id="KW-1185">Reference proteome</keyword>